<dbReference type="InterPro" id="IPR001320">
    <property type="entry name" value="Iontro_rcpt_C"/>
</dbReference>
<evidence type="ECO:0000256" key="5">
    <source>
        <dbReference type="SAM" id="SignalP"/>
    </source>
</evidence>
<dbReference type="Proteomes" id="UP001597059">
    <property type="component" value="Unassembled WGS sequence"/>
</dbReference>
<evidence type="ECO:0000256" key="3">
    <source>
        <dbReference type="ARBA" id="ARBA00022729"/>
    </source>
</evidence>
<name>A0ABW4B0R8_9GAMM</name>
<dbReference type="RefSeq" id="WP_377367110.1">
    <property type="nucleotide sequence ID" value="NZ_JBHTMN010000011.1"/>
</dbReference>
<reference evidence="9" key="1">
    <citation type="journal article" date="2019" name="Int. J. Syst. Evol. Microbiol.">
        <title>The Global Catalogue of Microorganisms (GCM) 10K type strain sequencing project: providing services to taxonomists for standard genome sequencing and annotation.</title>
        <authorList>
            <consortium name="The Broad Institute Genomics Platform"/>
            <consortium name="The Broad Institute Genome Sequencing Center for Infectious Disease"/>
            <person name="Wu L."/>
            <person name="Ma J."/>
        </authorList>
    </citation>
    <scope>NUCLEOTIDE SEQUENCE [LARGE SCALE GENOMIC DNA]</scope>
    <source>
        <strain evidence="9">JCM 30774</strain>
    </source>
</reference>
<comment type="subcellular location">
    <subcellularLocation>
        <location evidence="1">Cell envelope</location>
    </subcellularLocation>
</comment>
<organism evidence="8 9">
    <name type="scientific">Rhodanobacter aciditrophus</name>
    <dbReference type="NCBI Taxonomy" id="1623218"/>
    <lineage>
        <taxon>Bacteria</taxon>
        <taxon>Pseudomonadati</taxon>
        <taxon>Pseudomonadota</taxon>
        <taxon>Gammaproteobacteria</taxon>
        <taxon>Lysobacterales</taxon>
        <taxon>Rhodanobacteraceae</taxon>
        <taxon>Rhodanobacter</taxon>
    </lineage>
</organism>
<dbReference type="InterPro" id="IPR001638">
    <property type="entry name" value="Solute-binding_3/MltF_N"/>
</dbReference>
<dbReference type="SMART" id="SM00079">
    <property type="entry name" value="PBPe"/>
    <property type="match status" value="1"/>
</dbReference>
<evidence type="ECO:0000256" key="4">
    <source>
        <dbReference type="RuleBase" id="RU003744"/>
    </source>
</evidence>
<evidence type="ECO:0000259" key="6">
    <source>
        <dbReference type="SMART" id="SM00062"/>
    </source>
</evidence>
<feature type="domain" description="Ionotropic glutamate receptor C-terminal" evidence="7">
    <location>
        <begin position="26"/>
        <end position="275"/>
    </location>
</feature>
<sequence length="282" mass="30347">MKWNALMAVSALTLAANTSAFALPKEITIATEGAYPPWNFVLPDGTLGGYEIELAEVLCQRIGVKCKIISQEWNGIIPGLRVGKYDAIIASVGLTEQRARVVDFSVPYSASPNGFLVRKNDDLSDLGFEDLSFDLSASDLDGANQAISKLEQDFQGKTLGAQTGSTASSFIDQYFKNLDVRLYPTFEQLSLELNAGRIDVAVASVTTFKDVFESKDGANLKMSGPVFKGGVAGSGTAHVVVRKGKNDLKEAFNSAIVEINQDGTNAELMKKWFGVDISIKSS</sequence>
<dbReference type="SMART" id="SM00062">
    <property type="entry name" value="PBPb"/>
    <property type="match status" value="1"/>
</dbReference>
<feature type="chain" id="PRO_5045221977" evidence="5">
    <location>
        <begin position="23"/>
        <end position="282"/>
    </location>
</feature>
<evidence type="ECO:0000256" key="1">
    <source>
        <dbReference type="ARBA" id="ARBA00004196"/>
    </source>
</evidence>
<dbReference type="PROSITE" id="PS01039">
    <property type="entry name" value="SBP_BACTERIAL_3"/>
    <property type="match status" value="1"/>
</dbReference>
<feature type="domain" description="Solute-binding protein family 3/N-terminal" evidence="6">
    <location>
        <begin position="26"/>
        <end position="276"/>
    </location>
</feature>
<dbReference type="Gene3D" id="3.40.190.10">
    <property type="entry name" value="Periplasmic binding protein-like II"/>
    <property type="match status" value="2"/>
</dbReference>
<proteinExistence type="inferred from homology"/>
<dbReference type="PANTHER" id="PTHR35936">
    <property type="entry name" value="MEMBRANE-BOUND LYTIC MUREIN TRANSGLYCOSYLASE F"/>
    <property type="match status" value="1"/>
</dbReference>
<keyword evidence="9" id="KW-1185">Reference proteome</keyword>
<dbReference type="InterPro" id="IPR018313">
    <property type="entry name" value="SBP_3_CS"/>
</dbReference>
<evidence type="ECO:0000256" key="2">
    <source>
        <dbReference type="ARBA" id="ARBA00010333"/>
    </source>
</evidence>
<comment type="caution">
    <text evidence="8">The sequence shown here is derived from an EMBL/GenBank/DDBJ whole genome shotgun (WGS) entry which is preliminary data.</text>
</comment>
<keyword evidence="3 5" id="KW-0732">Signal</keyword>
<protein>
    <submittedName>
        <fullName evidence="8">Transporter substrate-binding domain-containing protein</fullName>
    </submittedName>
</protein>
<evidence type="ECO:0000313" key="9">
    <source>
        <dbReference type="Proteomes" id="UP001597059"/>
    </source>
</evidence>
<evidence type="ECO:0000313" key="8">
    <source>
        <dbReference type="EMBL" id="MFD1383647.1"/>
    </source>
</evidence>
<dbReference type="PANTHER" id="PTHR35936:SF19">
    <property type="entry name" value="AMINO-ACID-BINDING PROTEIN YXEM-RELATED"/>
    <property type="match status" value="1"/>
</dbReference>
<dbReference type="Pfam" id="PF00497">
    <property type="entry name" value="SBP_bac_3"/>
    <property type="match status" value="1"/>
</dbReference>
<evidence type="ECO:0000259" key="7">
    <source>
        <dbReference type="SMART" id="SM00079"/>
    </source>
</evidence>
<gene>
    <name evidence="8" type="ORF">ACFQ45_09730</name>
</gene>
<dbReference type="EMBL" id="JBHTMN010000011">
    <property type="protein sequence ID" value="MFD1383647.1"/>
    <property type="molecule type" value="Genomic_DNA"/>
</dbReference>
<accession>A0ABW4B0R8</accession>
<comment type="similarity">
    <text evidence="2 4">Belongs to the bacterial solute-binding protein 3 family.</text>
</comment>
<dbReference type="SUPFAM" id="SSF53850">
    <property type="entry name" value="Periplasmic binding protein-like II"/>
    <property type="match status" value="1"/>
</dbReference>
<feature type="signal peptide" evidence="5">
    <location>
        <begin position="1"/>
        <end position="22"/>
    </location>
</feature>